<organism evidence="2 3">
    <name type="scientific">Mammaliicoccus sciuri</name>
    <name type="common">Staphylococcus sciuri</name>
    <dbReference type="NCBI Taxonomy" id="1296"/>
    <lineage>
        <taxon>Bacteria</taxon>
        <taxon>Bacillati</taxon>
        <taxon>Bacillota</taxon>
        <taxon>Bacilli</taxon>
        <taxon>Bacillales</taxon>
        <taxon>Staphylococcaceae</taxon>
        <taxon>Mammaliicoccus</taxon>
    </lineage>
</organism>
<dbReference type="RefSeq" id="WP_239705693.1">
    <property type="nucleotide sequence ID" value="NZ_CP120185.1"/>
</dbReference>
<dbReference type="InterPro" id="IPR027351">
    <property type="entry name" value="(+)RNA_virus_helicase_core_dom"/>
</dbReference>
<evidence type="ECO:0000313" key="2">
    <source>
        <dbReference type="EMBL" id="MDL0117160.1"/>
    </source>
</evidence>
<keyword evidence="3" id="KW-1185">Reference proteome</keyword>
<protein>
    <submittedName>
        <fullName evidence="2">ATP-binding protein</fullName>
    </submittedName>
</protein>
<evidence type="ECO:0000259" key="1">
    <source>
        <dbReference type="Pfam" id="PF01443"/>
    </source>
</evidence>
<proteinExistence type="predicted"/>
<evidence type="ECO:0000313" key="3">
    <source>
        <dbReference type="Proteomes" id="UP001176210"/>
    </source>
</evidence>
<dbReference type="Gene3D" id="3.40.50.300">
    <property type="entry name" value="P-loop containing nucleotide triphosphate hydrolases"/>
    <property type="match status" value="2"/>
</dbReference>
<dbReference type="InterPro" id="IPR027417">
    <property type="entry name" value="P-loop_NTPase"/>
</dbReference>
<dbReference type="EMBL" id="JAPNQM010000004">
    <property type="protein sequence ID" value="MDL0117160.1"/>
    <property type="molecule type" value="Genomic_DNA"/>
</dbReference>
<reference evidence="2" key="1">
    <citation type="submission" date="2022-09" db="EMBL/GenBank/DDBJ databases">
        <authorList>
            <person name="De Moura G.S."/>
            <person name="Carvalho E."/>
            <person name="Ramos Sanchez E.M."/>
            <person name="Sellera F.P."/>
            <person name="Marques M.F.S."/>
            <person name="Heinemann M.B."/>
            <person name="De Vliegher S."/>
            <person name="Souza F.N."/>
            <person name="Mota R.A."/>
        </authorList>
    </citation>
    <scope>NUCLEOTIDE SEQUENCE</scope>
    <source>
        <strain evidence="2">BR656</strain>
    </source>
</reference>
<comment type="caution">
    <text evidence="2">The sequence shown here is derived from an EMBL/GenBank/DDBJ whole genome shotgun (WGS) entry which is preliminary data.</text>
</comment>
<reference evidence="2" key="2">
    <citation type="journal article" date="2023" name="Vet. Microbiol.">
        <title>Emergence of livestock-associated Mammaliicoccus sciuri ST71 co-harbouring mecA and mecC genes in Brazil.</title>
        <authorList>
            <person name="de Moura G.S."/>
            <person name="de Carvalho E."/>
            <person name="Ramos Sanchez E.M."/>
            <person name="Sellera F.P."/>
            <person name="Marques M.F.S."/>
            <person name="Heinemann M.B."/>
            <person name="De Vliegher S."/>
            <person name="Souza F.N."/>
            <person name="Mota R.A."/>
        </authorList>
    </citation>
    <scope>NUCLEOTIDE SEQUENCE</scope>
    <source>
        <strain evidence="2">BR656</strain>
    </source>
</reference>
<feature type="domain" description="(+)RNA virus helicase C-terminal" evidence="1">
    <location>
        <begin position="205"/>
        <end position="469"/>
    </location>
</feature>
<dbReference type="CDD" id="cd00009">
    <property type="entry name" value="AAA"/>
    <property type="match status" value="1"/>
</dbReference>
<dbReference type="Pfam" id="PF01443">
    <property type="entry name" value="Viral_helicase1"/>
    <property type="match status" value="1"/>
</dbReference>
<dbReference type="SUPFAM" id="SSF52540">
    <property type="entry name" value="P-loop containing nucleoside triphosphate hydrolases"/>
    <property type="match status" value="1"/>
</dbReference>
<keyword evidence="2" id="KW-0067">ATP-binding</keyword>
<sequence length="494" mass="58067">MNTINLKTLANTCLDQSSLMLIKKRYNLDDIKEVEKEGIVDLVEELHLYDNSVSYFDGFYLNYKIKQINPEFDLLKYTKEGILNIELKSKADKERVLKQQCKNYFYLQAVTHELDIITYVSEENIFYKYDKNNKSTSIIDTSEVVDILSKYKTIEPTHLDDVFVPTNYLISPFNNTDKFLKQKYILTQHQQIIVNSIIKLKDDHIVEGKAGTGKSLVIYDAANKLIKQGKNTVMIHCGLLNSGHDRLNEEGWDIREVKKGIEDDEFAQIDVIFIDEVQRMYPAQLRNIMEKAKEHDCKLIFSLDPRQYLNEKESKYNNIDYIKETYTSIKHDTLTDKIRTNHEIACFIKELFNNDKKNNIDYNNIEIEYIGSKSNFEEYIQYLENNSWTYLSLTTSKFDNASFEKYSQLNQEVNSHRIIGQEFDNVAVILDGSFEIKNKSLQYNGGYYHYDPVQMVFQNITRTRKKLKFIIVGNMNLYKNLMKIVTKEYSLVMD</sequence>
<dbReference type="GO" id="GO:0005524">
    <property type="term" value="F:ATP binding"/>
    <property type="evidence" value="ECO:0007669"/>
    <property type="project" value="UniProtKB-KW"/>
</dbReference>
<dbReference type="Proteomes" id="UP001176210">
    <property type="component" value="Unassembled WGS sequence"/>
</dbReference>
<keyword evidence="2" id="KW-0547">Nucleotide-binding</keyword>
<gene>
    <name evidence="2" type="ORF">OWO77_09315</name>
</gene>
<accession>A0ABT7HYM7</accession>
<name>A0ABT7HYM7_MAMSC</name>